<gene>
    <name evidence="2" type="ORF">Lmor_0100</name>
    <name evidence="3" type="ORF">NCTC12239_02650</name>
</gene>
<dbReference type="Proteomes" id="UP000054985">
    <property type="component" value="Unassembled WGS sequence"/>
</dbReference>
<evidence type="ECO:0000256" key="1">
    <source>
        <dbReference type="SAM" id="MobiDB-lite"/>
    </source>
</evidence>
<evidence type="ECO:0000313" key="2">
    <source>
        <dbReference type="EMBL" id="KTD39449.1"/>
    </source>
</evidence>
<sequence length="576" mass="64377">MIYTLDYYSIDIIVYTPNEKKTGLGYDDVIGMDQYHLIPMINAYLEHQGKIQLKAGNEGICHGLSTVYCKFVLEGKQDEFIQIIQAIIKKAGAIGLIKKGQVAEGTQLFNEPGNISDSQINKFIGDALFALLPEVFDKRYAQDDSVNLLGVSIPVNDAHGHLTGAHVSKPMQKVYNLGLIAKTEEWSRIFEQMKANETSWTVSSFQHTIAISVQDGQFHVYDPNDRKIRICKNGEELASLLASDSFGPDRKKQSLTQMPLTINVMAHPAKQISYDFPDKTQLVNGLIKEDPDFLSRTINIHLSHFDLLSVAAMQNDVEMINVLFESGVTGSDMALARAAKHNRMEAIDVLLRPEYKDKMEGLESGFLNSTYDKACENAVEEGRLEALKRLLQNEEIGTRFNTCIQTAYIQKRYMQLAAKSNNPECLEYVISLIEKNNPGIDIPNLITASKALPKAIASGNTRCVELLKEKAGLEPSVQRIATSVSKDSALNERTPMTFLDSFTPFTQFLKTMFTGALNAFTKLISINRIPDETKSMNSEQMGTQKRFKDSVLGMRDPEVSEPIQEKDTTDTSNKMN</sequence>
<protein>
    <submittedName>
        <fullName evidence="3">Ankyrin repeat-containing protein</fullName>
    </submittedName>
</protein>
<name>A0A378K1X4_9GAMM</name>
<keyword evidence="4" id="KW-1185">Reference proteome</keyword>
<organism evidence="3 5">
    <name type="scientific">Legionella moravica</name>
    <dbReference type="NCBI Taxonomy" id="39962"/>
    <lineage>
        <taxon>Bacteria</taxon>
        <taxon>Pseudomonadati</taxon>
        <taxon>Pseudomonadota</taxon>
        <taxon>Gammaproteobacteria</taxon>
        <taxon>Legionellales</taxon>
        <taxon>Legionellaceae</taxon>
        <taxon>Legionella</taxon>
    </lineage>
</organism>
<dbReference type="Proteomes" id="UP000254040">
    <property type="component" value="Unassembled WGS sequence"/>
</dbReference>
<feature type="region of interest" description="Disordered" evidence="1">
    <location>
        <begin position="535"/>
        <end position="576"/>
    </location>
</feature>
<dbReference type="SUPFAM" id="SSF48403">
    <property type="entry name" value="Ankyrin repeat"/>
    <property type="match status" value="1"/>
</dbReference>
<reference evidence="2 4" key="1">
    <citation type="submission" date="2015-11" db="EMBL/GenBank/DDBJ databases">
        <title>Genomic analysis of 38 Legionella species identifies large and diverse effector repertoires.</title>
        <authorList>
            <person name="Burstein D."/>
            <person name="Amaro F."/>
            <person name="Zusman T."/>
            <person name="Lifshitz Z."/>
            <person name="Cohen O."/>
            <person name="Gilbert J.A."/>
            <person name="Pupko T."/>
            <person name="Shuman H.A."/>
            <person name="Segal G."/>
        </authorList>
    </citation>
    <scope>NUCLEOTIDE SEQUENCE [LARGE SCALE GENOMIC DNA]</scope>
    <source>
        <strain evidence="2 4">ATCC 43877</strain>
    </source>
</reference>
<accession>A0A378K1X4</accession>
<dbReference type="OrthoDB" id="5641548at2"/>
<proteinExistence type="predicted"/>
<dbReference type="EMBL" id="UGOG01000001">
    <property type="protein sequence ID" value="STX63702.1"/>
    <property type="molecule type" value="Genomic_DNA"/>
</dbReference>
<evidence type="ECO:0000313" key="4">
    <source>
        <dbReference type="Proteomes" id="UP000054985"/>
    </source>
</evidence>
<dbReference type="RefSeq" id="WP_035921560.1">
    <property type="nucleotide sequence ID" value="NZ_LNYN01000002.1"/>
</dbReference>
<reference evidence="3 5" key="2">
    <citation type="submission" date="2018-06" db="EMBL/GenBank/DDBJ databases">
        <authorList>
            <consortium name="Pathogen Informatics"/>
            <person name="Doyle S."/>
        </authorList>
    </citation>
    <scope>NUCLEOTIDE SEQUENCE [LARGE SCALE GENOMIC DNA]</scope>
    <source>
        <strain evidence="3 5">NCTC12239</strain>
    </source>
</reference>
<dbReference type="EMBL" id="LNYN01000002">
    <property type="protein sequence ID" value="KTD39449.1"/>
    <property type="molecule type" value="Genomic_DNA"/>
</dbReference>
<feature type="compositionally biased region" description="Basic and acidic residues" evidence="1">
    <location>
        <begin position="555"/>
        <end position="569"/>
    </location>
</feature>
<dbReference type="InterPro" id="IPR036770">
    <property type="entry name" value="Ankyrin_rpt-contain_sf"/>
</dbReference>
<evidence type="ECO:0000313" key="5">
    <source>
        <dbReference type="Proteomes" id="UP000254040"/>
    </source>
</evidence>
<dbReference type="Gene3D" id="1.25.40.20">
    <property type="entry name" value="Ankyrin repeat-containing domain"/>
    <property type="match status" value="1"/>
</dbReference>
<dbReference type="AlphaFoldDB" id="A0A378K1X4"/>
<evidence type="ECO:0000313" key="3">
    <source>
        <dbReference type="EMBL" id="STX63702.1"/>
    </source>
</evidence>